<name>A0A0D0WXY6_9ACTN</name>
<dbReference type="InterPro" id="IPR041542">
    <property type="entry name" value="GH43_C2"/>
</dbReference>
<dbReference type="Pfam" id="PF17851">
    <property type="entry name" value="GH43_C2"/>
    <property type="match status" value="1"/>
</dbReference>
<dbReference type="InterPro" id="IPR013320">
    <property type="entry name" value="ConA-like_dom_sf"/>
</dbReference>
<reference evidence="8 9" key="1">
    <citation type="submission" date="2015-01" db="EMBL/GenBank/DDBJ databases">
        <title>Sequencing and annotation of Micromonospora carbonacea strain JXNU-1 genome.</title>
        <authorList>
            <person name="Long Z."/>
            <person name="Huang Y."/>
            <person name="Jiang Y."/>
        </authorList>
    </citation>
    <scope>NUCLEOTIDE SEQUENCE [LARGE SCALE GENOMIC DNA]</scope>
    <source>
        <strain evidence="8 9">JXNU-1</strain>
    </source>
</reference>
<comment type="similarity">
    <text evidence="1 6">Belongs to the glycosyl hydrolase 43 family.</text>
</comment>
<dbReference type="Pfam" id="PF04616">
    <property type="entry name" value="Glyco_hydro_43"/>
    <property type="match status" value="1"/>
</dbReference>
<dbReference type="EMBL" id="JXSX01000003">
    <property type="protein sequence ID" value="KIR62175.1"/>
    <property type="molecule type" value="Genomic_DNA"/>
</dbReference>
<dbReference type="AlphaFoldDB" id="A0A0D0WXY6"/>
<comment type="caution">
    <text evidence="8">The sequence shown here is derived from an EMBL/GenBank/DDBJ whole genome shotgun (WGS) entry which is preliminary data.</text>
</comment>
<dbReference type="GO" id="GO:0005975">
    <property type="term" value="P:carbohydrate metabolic process"/>
    <property type="evidence" value="ECO:0007669"/>
    <property type="project" value="InterPro"/>
</dbReference>
<dbReference type="PATRIC" id="fig|47853.6.peg.5693"/>
<dbReference type="PANTHER" id="PTHR42812:SF12">
    <property type="entry name" value="BETA-XYLOSIDASE-RELATED"/>
    <property type="match status" value="1"/>
</dbReference>
<dbReference type="InterPro" id="IPR051795">
    <property type="entry name" value="Glycosyl_Hydrlase_43"/>
</dbReference>
<feature type="active site" description="Proton acceptor" evidence="4">
    <location>
        <position position="17"/>
    </location>
</feature>
<evidence type="ECO:0000256" key="3">
    <source>
        <dbReference type="ARBA" id="ARBA00023295"/>
    </source>
</evidence>
<dbReference type="InterPro" id="IPR023296">
    <property type="entry name" value="Glyco_hydro_beta-prop_sf"/>
</dbReference>
<dbReference type="CDD" id="cd09000">
    <property type="entry name" value="GH43_SXA-like"/>
    <property type="match status" value="1"/>
</dbReference>
<evidence type="ECO:0000256" key="2">
    <source>
        <dbReference type="ARBA" id="ARBA00022801"/>
    </source>
</evidence>
<keyword evidence="3 6" id="KW-0326">Glycosidase</keyword>
<dbReference type="Gene3D" id="2.115.10.20">
    <property type="entry name" value="Glycosyl hydrolase domain, family 43"/>
    <property type="match status" value="1"/>
</dbReference>
<evidence type="ECO:0000256" key="1">
    <source>
        <dbReference type="ARBA" id="ARBA00009865"/>
    </source>
</evidence>
<feature type="domain" description="Beta-xylosidase C-terminal Concanavalin A-like" evidence="7">
    <location>
        <begin position="326"/>
        <end position="505"/>
    </location>
</feature>
<sequence>MDDRVIHNPVIPGFHPDPSAIRVGSRYLIATSTFEWFPGVALHSSTDLRTWQAIGGALDRPEQLDLRGVPDSGGIWAPTLSYHDGLYWLVFTVVRTMTGAYKDLDNHLVTATDPAGPWSDPVYLNSSGFDPSLFHASDGRRYLVNVNWDHRADRFSFGGVLLQEYDHDRRGLVGEPEVIFASDELMEGSHLFERDGWFYLILAEGGTGFNHGIRLARSRELHGPYETDPQPLLTSRDDPRLPIQKAGHGQLITTPDGEHYIVHLGSRPVAGATEPRSPLGRETFLQRVRWDADGWLRLADGGHHPYVEVPGVEAPQEPAVPEEPFRGPEWVSLRGPVAADLDSRPGWLRLRGGESLDSRFQQSMLARRLTSLHCTAEVTVEADPRHFTEMAGLVVYYNTTGYHYLAVTHHEALGRVVGVISKSPAGIVEHRWHPADPGPLRLRAEFDQLRLVLSAGDGHRWEADLDALSDEIGPPLRFTGTMIGVCVQDLARRRFTADFTHFEFRAE</sequence>
<dbReference type="GO" id="GO:0004553">
    <property type="term" value="F:hydrolase activity, hydrolyzing O-glycosyl compounds"/>
    <property type="evidence" value="ECO:0007669"/>
    <property type="project" value="InterPro"/>
</dbReference>
<organism evidence="8 9">
    <name type="scientific">Micromonospora haikouensis</name>
    <dbReference type="NCBI Taxonomy" id="686309"/>
    <lineage>
        <taxon>Bacteria</taxon>
        <taxon>Bacillati</taxon>
        <taxon>Actinomycetota</taxon>
        <taxon>Actinomycetes</taxon>
        <taxon>Micromonosporales</taxon>
        <taxon>Micromonosporaceae</taxon>
        <taxon>Micromonospora</taxon>
    </lineage>
</organism>
<evidence type="ECO:0000256" key="5">
    <source>
        <dbReference type="PIRSR" id="PIRSR606710-2"/>
    </source>
</evidence>
<feature type="active site" description="Proton donor" evidence="4">
    <location>
        <position position="187"/>
    </location>
</feature>
<evidence type="ECO:0000313" key="8">
    <source>
        <dbReference type="EMBL" id="KIR62175.1"/>
    </source>
</evidence>
<dbReference type="Proteomes" id="UP000032254">
    <property type="component" value="Unassembled WGS sequence"/>
</dbReference>
<evidence type="ECO:0000256" key="6">
    <source>
        <dbReference type="RuleBase" id="RU361187"/>
    </source>
</evidence>
<gene>
    <name evidence="8" type="ORF">TK50_27165</name>
</gene>
<protein>
    <recommendedName>
        <fullName evidence="7">Beta-xylosidase C-terminal Concanavalin A-like domain-containing protein</fullName>
    </recommendedName>
</protein>
<dbReference type="SUPFAM" id="SSF75005">
    <property type="entry name" value="Arabinanase/levansucrase/invertase"/>
    <property type="match status" value="1"/>
</dbReference>
<dbReference type="PANTHER" id="PTHR42812">
    <property type="entry name" value="BETA-XYLOSIDASE"/>
    <property type="match status" value="1"/>
</dbReference>
<proteinExistence type="inferred from homology"/>
<keyword evidence="2 6" id="KW-0378">Hydrolase</keyword>
<accession>A0A0D0WXY6</accession>
<evidence type="ECO:0000256" key="4">
    <source>
        <dbReference type="PIRSR" id="PIRSR606710-1"/>
    </source>
</evidence>
<dbReference type="SUPFAM" id="SSF49899">
    <property type="entry name" value="Concanavalin A-like lectins/glucanases"/>
    <property type="match status" value="1"/>
</dbReference>
<keyword evidence="9" id="KW-1185">Reference proteome</keyword>
<evidence type="ECO:0000259" key="7">
    <source>
        <dbReference type="Pfam" id="PF17851"/>
    </source>
</evidence>
<dbReference type="Gene3D" id="2.60.120.200">
    <property type="match status" value="1"/>
</dbReference>
<feature type="site" description="Important for catalytic activity, responsible for pKa modulation of the active site Glu and correct orientation of both the proton donor and substrate" evidence="5">
    <location>
        <position position="130"/>
    </location>
</feature>
<dbReference type="InterPro" id="IPR006710">
    <property type="entry name" value="Glyco_hydro_43"/>
</dbReference>
<evidence type="ECO:0000313" key="9">
    <source>
        <dbReference type="Proteomes" id="UP000032254"/>
    </source>
</evidence>